<dbReference type="Pfam" id="PF14539">
    <property type="entry name" value="DUF4442"/>
    <property type="match status" value="1"/>
</dbReference>
<evidence type="ECO:0000313" key="1">
    <source>
        <dbReference type="EMBL" id="NLS11589.1"/>
    </source>
</evidence>
<dbReference type="RefSeq" id="WP_168834679.1">
    <property type="nucleotide sequence ID" value="NZ_JABAIK010000001.1"/>
</dbReference>
<dbReference type="InterPro" id="IPR029069">
    <property type="entry name" value="HotDog_dom_sf"/>
</dbReference>
<dbReference type="Proteomes" id="UP000535589">
    <property type="component" value="Unassembled WGS sequence"/>
</dbReference>
<sequence length="168" mass="19706">MNKRMVKWYRPNTVKWALNLWPPFWGAGISITSISEDFREVNVRLKLRWWNKNANRTQYGGSIFSMTDPVYSLMLMGILGEQYYVWDRQAQINFVSPGKGDLTAHFELTEPMLNEIYRATCEGDKFFPCFSILVKDESGKVVANVERTLYIRKKAQYREWSDAKKTPS</sequence>
<dbReference type="AlphaFoldDB" id="A0A7X8YFF2"/>
<organism evidence="1 2">
    <name type="scientific">Vibrio agarilyticus</name>
    <dbReference type="NCBI Taxonomy" id="2726741"/>
    <lineage>
        <taxon>Bacteria</taxon>
        <taxon>Pseudomonadati</taxon>
        <taxon>Pseudomonadota</taxon>
        <taxon>Gammaproteobacteria</taxon>
        <taxon>Vibrionales</taxon>
        <taxon>Vibrionaceae</taxon>
        <taxon>Vibrio</taxon>
    </lineage>
</organism>
<name>A0A7X8YFF2_9VIBR</name>
<dbReference type="Gene3D" id="3.10.129.10">
    <property type="entry name" value="Hotdog Thioesterase"/>
    <property type="match status" value="1"/>
</dbReference>
<gene>
    <name evidence="1" type="ORF">HGP28_01625</name>
</gene>
<comment type="caution">
    <text evidence="1">The sequence shown here is derived from an EMBL/GenBank/DDBJ whole genome shotgun (WGS) entry which is preliminary data.</text>
</comment>
<keyword evidence="2" id="KW-1185">Reference proteome</keyword>
<proteinExistence type="predicted"/>
<dbReference type="SUPFAM" id="SSF54637">
    <property type="entry name" value="Thioesterase/thiol ester dehydrase-isomerase"/>
    <property type="match status" value="1"/>
</dbReference>
<reference evidence="1 2" key="1">
    <citation type="submission" date="2020-04" db="EMBL/GenBank/DDBJ databases">
        <title>Vibrio sp. SM6, a novel species isolated from seawater.</title>
        <authorList>
            <person name="Wang X."/>
        </authorList>
    </citation>
    <scope>NUCLEOTIDE SEQUENCE [LARGE SCALE GENOMIC DNA]</scope>
    <source>
        <strain evidence="1 2">SM6</strain>
    </source>
</reference>
<protein>
    <submittedName>
        <fullName evidence="1">DUF4442 domain-containing protein</fullName>
    </submittedName>
</protein>
<accession>A0A7X8YFF2</accession>
<evidence type="ECO:0000313" key="2">
    <source>
        <dbReference type="Proteomes" id="UP000535589"/>
    </source>
</evidence>
<dbReference type="EMBL" id="JABAIK010000001">
    <property type="protein sequence ID" value="NLS11589.1"/>
    <property type="molecule type" value="Genomic_DNA"/>
</dbReference>
<dbReference type="InterPro" id="IPR027961">
    <property type="entry name" value="DUF4442"/>
</dbReference>